<keyword evidence="2" id="KW-0732">Signal</keyword>
<feature type="compositionally biased region" description="Low complexity" evidence="1">
    <location>
        <begin position="59"/>
        <end position="70"/>
    </location>
</feature>
<dbReference type="EMBL" id="AK375049">
    <property type="protein sequence ID" value="BAK06244.1"/>
    <property type="molecule type" value="mRNA"/>
</dbReference>
<sequence>MMVMVPFPPVLILVRLTTAFPDRPGPWGDETAGPHANSPTGCRTGLAGRFRIRRLTSLSVSPSSTSGLTTANGYSTPSFLPARRKKQVKKIVAGPRKERNKKMAARPRSRPVCRTATTAGPVQWLSRAGACTHARVLIARRSAAPTPPTCHRGAGRGGRRAAVVITAACSCLLQWWPGSSGGRRGGEGRRGPRRRCRAPAPLPARCGALPCKDSVAPFSSYLTHIQ</sequence>
<feature type="region of interest" description="Disordered" evidence="1">
    <location>
        <begin position="59"/>
        <end position="114"/>
    </location>
</feature>
<evidence type="ECO:0000313" key="3">
    <source>
        <dbReference type="EMBL" id="BAK06244.1"/>
    </source>
</evidence>
<reference evidence="3" key="1">
    <citation type="journal article" date="2011" name="Plant Physiol.">
        <title>Comprehensive sequence analysis of 24,783 barley full-length cDNAs derived from 12 clone libraries.</title>
        <authorList>
            <person name="Matsumoto T."/>
            <person name="Tanaka T."/>
            <person name="Sakai H."/>
            <person name="Amano N."/>
            <person name="Kanamori H."/>
            <person name="Kurita K."/>
            <person name="Kikuta A."/>
            <person name="Kamiya K."/>
            <person name="Yamamoto M."/>
            <person name="Ikawa H."/>
            <person name="Fujii N."/>
            <person name="Hori K."/>
            <person name="Itoh T."/>
            <person name="Sato K."/>
        </authorList>
    </citation>
    <scope>NUCLEOTIDE SEQUENCE</scope>
    <source>
        <tissue evidence="3">Flower</tissue>
    </source>
</reference>
<evidence type="ECO:0000256" key="2">
    <source>
        <dbReference type="SAM" id="SignalP"/>
    </source>
</evidence>
<organism evidence="3">
    <name type="scientific">Hordeum vulgare subsp. vulgare</name>
    <name type="common">Domesticated barley</name>
    <dbReference type="NCBI Taxonomy" id="112509"/>
    <lineage>
        <taxon>Eukaryota</taxon>
        <taxon>Viridiplantae</taxon>
        <taxon>Streptophyta</taxon>
        <taxon>Embryophyta</taxon>
        <taxon>Tracheophyta</taxon>
        <taxon>Spermatophyta</taxon>
        <taxon>Magnoliopsida</taxon>
        <taxon>Liliopsida</taxon>
        <taxon>Poales</taxon>
        <taxon>Poaceae</taxon>
        <taxon>BOP clade</taxon>
        <taxon>Pooideae</taxon>
        <taxon>Triticodae</taxon>
        <taxon>Triticeae</taxon>
        <taxon>Hordeinae</taxon>
        <taxon>Hordeum</taxon>
    </lineage>
</organism>
<dbReference type="AlphaFoldDB" id="F2EFX2"/>
<proteinExistence type="evidence at transcript level"/>
<evidence type="ECO:0000256" key="1">
    <source>
        <dbReference type="SAM" id="MobiDB-lite"/>
    </source>
</evidence>
<feature type="signal peptide" evidence="2">
    <location>
        <begin position="1"/>
        <end position="19"/>
    </location>
</feature>
<name>F2EFX2_HORVV</name>
<feature type="chain" id="PRO_5003276408" evidence="2">
    <location>
        <begin position="20"/>
        <end position="226"/>
    </location>
</feature>
<protein>
    <submittedName>
        <fullName evidence="3">Predicted protein</fullName>
    </submittedName>
</protein>
<accession>F2EFX2</accession>
<feature type="compositionally biased region" description="Basic residues" evidence="1">
    <location>
        <begin position="98"/>
        <end position="111"/>
    </location>
</feature>